<dbReference type="GO" id="GO:0005739">
    <property type="term" value="C:mitochondrion"/>
    <property type="evidence" value="ECO:0007669"/>
    <property type="project" value="TreeGrafter"/>
</dbReference>
<dbReference type="GO" id="GO:0006637">
    <property type="term" value="P:acyl-CoA metabolic process"/>
    <property type="evidence" value="ECO:0007669"/>
    <property type="project" value="TreeGrafter"/>
</dbReference>
<dbReference type="FunFam" id="3.10.129.10:FF:000012">
    <property type="entry name" value="Acyl-coenzyme A thioesterase 9, mitochondrial"/>
    <property type="match status" value="1"/>
</dbReference>
<dbReference type="GO" id="GO:0047617">
    <property type="term" value="F:fatty acyl-CoA hydrolase activity"/>
    <property type="evidence" value="ECO:0007669"/>
    <property type="project" value="TreeGrafter"/>
</dbReference>
<accession>A0AAD9J1Z6</accession>
<dbReference type="PROSITE" id="PS51770">
    <property type="entry name" value="HOTDOG_ACOT"/>
    <property type="match status" value="1"/>
</dbReference>
<evidence type="ECO:0000256" key="1">
    <source>
        <dbReference type="ARBA" id="ARBA00010458"/>
    </source>
</evidence>
<keyword evidence="2" id="KW-0677">Repeat</keyword>
<evidence type="ECO:0000256" key="2">
    <source>
        <dbReference type="ARBA" id="ARBA00022737"/>
    </source>
</evidence>
<evidence type="ECO:0000313" key="7">
    <source>
        <dbReference type="Proteomes" id="UP001208570"/>
    </source>
</evidence>
<dbReference type="Pfam" id="PF03061">
    <property type="entry name" value="4HBT"/>
    <property type="match status" value="1"/>
</dbReference>
<gene>
    <name evidence="6" type="ORF">LSH36_748g02081</name>
</gene>
<keyword evidence="3" id="KW-0378">Hydrolase</keyword>
<protein>
    <recommendedName>
        <fullName evidence="5">HotDog ACOT-type domain-containing protein</fullName>
    </recommendedName>
</protein>
<dbReference type="EMBL" id="JAODUP010000748">
    <property type="protein sequence ID" value="KAK2144553.1"/>
    <property type="molecule type" value="Genomic_DNA"/>
</dbReference>
<dbReference type="AlphaFoldDB" id="A0AAD9J1Z6"/>
<dbReference type="InterPro" id="IPR029069">
    <property type="entry name" value="HotDog_dom_sf"/>
</dbReference>
<comment type="similarity">
    <text evidence="1">Belongs to the acyl coenzyme A hydrolase family.</text>
</comment>
<keyword evidence="4" id="KW-0809">Transit peptide</keyword>
<keyword evidence="7" id="KW-1185">Reference proteome</keyword>
<proteinExistence type="inferred from homology"/>
<name>A0AAD9J1Z6_9ANNE</name>
<evidence type="ECO:0000313" key="6">
    <source>
        <dbReference type="EMBL" id="KAK2144553.1"/>
    </source>
</evidence>
<evidence type="ECO:0000259" key="5">
    <source>
        <dbReference type="PROSITE" id="PS51770"/>
    </source>
</evidence>
<dbReference type="InterPro" id="IPR033120">
    <property type="entry name" value="HOTDOG_ACOT"/>
</dbReference>
<evidence type="ECO:0000256" key="4">
    <source>
        <dbReference type="ARBA" id="ARBA00022946"/>
    </source>
</evidence>
<comment type="caution">
    <text evidence="6">The sequence shown here is derived from an EMBL/GenBank/DDBJ whole genome shotgun (WGS) entry which is preliminary data.</text>
</comment>
<dbReference type="SUPFAM" id="SSF54637">
    <property type="entry name" value="Thioesterase/thiol ester dehydrase-isomerase"/>
    <property type="match status" value="2"/>
</dbReference>
<dbReference type="PANTHER" id="PTHR12655:SF0">
    <property type="entry name" value="ACYL-COENZYME A THIOESTERASE 9, MITOCHONDRIAL"/>
    <property type="match status" value="1"/>
</dbReference>
<organism evidence="6 7">
    <name type="scientific">Paralvinella palmiformis</name>
    <dbReference type="NCBI Taxonomy" id="53620"/>
    <lineage>
        <taxon>Eukaryota</taxon>
        <taxon>Metazoa</taxon>
        <taxon>Spiralia</taxon>
        <taxon>Lophotrochozoa</taxon>
        <taxon>Annelida</taxon>
        <taxon>Polychaeta</taxon>
        <taxon>Sedentaria</taxon>
        <taxon>Canalipalpata</taxon>
        <taxon>Terebellida</taxon>
        <taxon>Terebelliformia</taxon>
        <taxon>Alvinellidae</taxon>
        <taxon>Paralvinella</taxon>
    </lineage>
</organism>
<dbReference type="InterPro" id="IPR006683">
    <property type="entry name" value="Thioestr_dom"/>
</dbReference>
<dbReference type="Gene3D" id="3.10.129.10">
    <property type="entry name" value="Hotdog Thioesterase"/>
    <property type="match status" value="2"/>
</dbReference>
<reference evidence="6" key="1">
    <citation type="journal article" date="2023" name="Mol. Biol. Evol.">
        <title>Third-Generation Sequencing Reveals the Adaptive Role of the Epigenome in Three Deep-Sea Polychaetes.</title>
        <authorList>
            <person name="Perez M."/>
            <person name="Aroh O."/>
            <person name="Sun Y."/>
            <person name="Lan Y."/>
            <person name="Juniper S.K."/>
            <person name="Young C.R."/>
            <person name="Angers B."/>
            <person name="Qian P.Y."/>
        </authorList>
    </citation>
    <scope>NUCLEOTIDE SEQUENCE</scope>
    <source>
        <strain evidence="6">P08H-3</strain>
    </source>
</reference>
<dbReference type="CDD" id="cd03442">
    <property type="entry name" value="BFIT_BACH"/>
    <property type="match status" value="1"/>
</dbReference>
<dbReference type="PANTHER" id="PTHR12655">
    <property type="entry name" value="ACYL-COA THIOESTERASE"/>
    <property type="match status" value="1"/>
</dbReference>
<evidence type="ECO:0000256" key="3">
    <source>
        <dbReference type="ARBA" id="ARBA00022801"/>
    </source>
</evidence>
<sequence>MLILRCLQHHLLRTRHSSIFAISKRCLLVERIGNCDTMMSQVRQKLTEIVGSSKQWGTKTIQLSGRLAKSQAELPSRRMMDSYQEACIPLGSNPDLRESYINFFNRVRFGRISEDLDTMAGLKTFSIQPDRDILIRGHVSWVGSTSIEVSMDVDQKTKNGGWEKQLDAKFLMVARNPQTKGKAYISPLELITEEERKLFVEGEANKAKRQQENEKSLLRTPPTEQERRIIHDLFLCTLDDRAATFKHPVKPEGATWMEDTLLKNIHVCFPQERNLYNKIFGGFLMRQAFEMAWADACLFSHSPPTAVAVDDIMFRKPVEVGSLLFMSTQVVYTEGPYMQVKVHAEVVNPNTGEHETTNIFYYTFKCYAGDVPVVMPKSYSEYMMYIDGKRHFDDASGKRSHRSE</sequence>
<dbReference type="Proteomes" id="UP001208570">
    <property type="component" value="Unassembled WGS sequence"/>
</dbReference>
<feature type="domain" description="HotDog ACOT-type" evidence="5">
    <location>
        <begin position="258"/>
        <end position="370"/>
    </location>
</feature>